<evidence type="ECO:0000313" key="15">
    <source>
        <dbReference type="EMBL" id="TKS76174.1"/>
    </source>
</evidence>
<keyword evidence="10" id="KW-0539">Nucleus</keyword>
<feature type="region of interest" description="Disordered" evidence="13">
    <location>
        <begin position="122"/>
        <end position="160"/>
    </location>
</feature>
<keyword evidence="12" id="KW-0175">Coiled coil</keyword>
<evidence type="ECO:0000259" key="14">
    <source>
        <dbReference type="Pfam" id="PF08474"/>
    </source>
</evidence>
<keyword evidence="7" id="KW-0805">Transcription regulation</keyword>
<evidence type="ECO:0000256" key="7">
    <source>
        <dbReference type="ARBA" id="ARBA00023015"/>
    </source>
</evidence>
<accession>A0A4U5UML6</accession>
<keyword evidence="5 11" id="KW-0863">Zinc-finger</keyword>
<evidence type="ECO:0000256" key="2">
    <source>
        <dbReference type="ARBA" id="ARBA00010194"/>
    </source>
</evidence>
<feature type="compositionally biased region" description="Basic and acidic residues" evidence="13">
    <location>
        <begin position="409"/>
        <end position="419"/>
    </location>
</feature>
<evidence type="ECO:0000256" key="9">
    <source>
        <dbReference type="ARBA" id="ARBA00023163"/>
    </source>
</evidence>
<evidence type="ECO:0000313" key="16">
    <source>
        <dbReference type="Proteomes" id="UP000298787"/>
    </source>
</evidence>
<dbReference type="Pfam" id="PF08474">
    <property type="entry name" value="MYT1"/>
    <property type="match status" value="2"/>
</dbReference>
<feature type="region of interest" description="Disordered" evidence="13">
    <location>
        <begin position="530"/>
        <end position="561"/>
    </location>
</feature>
<feature type="compositionally biased region" description="Basic and acidic residues" evidence="13">
    <location>
        <begin position="976"/>
        <end position="1089"/>
    </location>
</feature>
<dbReference type="FunFam" id="4.10.320.30:FF:000001">
    <property type="entry name" value="Myelin transcription factor 1-like, a"/>
    <property type="match status" value="3"/>
</dbReference>
<dbReference type="Gene3D" id="4.10.320.30">
    <property type="match status" value="4"/>
</dbReference>
<feature type="coiled-coil region" evidence="12">
    <location>
        <begin position="1418"/>
        <end position="1484"/>
    </location>
</feature>
<keyword evidence="9" id="KW-0804">Transcription</keyword>
<feature type="region of interest" description="Disordered" evidence="13">
    <location>
        <begin position="299"/>
        <end position="329"/>
    </location>
</feature>
<dbReference type="SUPFAM" id="SSF103637">
    <property type="entry name" value="CCHHC domain"/>
    <property type="match status" value="4"/>
</dbReference>
<evidence type="ECO:0000256" key="3">
    <source>
        <dbReference type="ARBA" id="ARBA00022723"/>
    </source>
</evidence>
<feature type="domain" description="Myelin transcription factor 1" evidence="14">
    <location>
        <begin position="1079"/>
        <end position="1121"/>
    </location>
</feature>
<sequence length="1543" mass="172666">MHSGHARSVYGCPLAKKRKALEKQPLEPAAKRRPFLTSCPGEEEEEEEEEDASAYTSYVENHYKPSGQSKLIPVLKDDNNNSCTIGAGNGTGEEYENYDELVAKSLLNLGKIAEDAAYQAMTESEMNSNSSNSAGEDEDDDEDDGSDQGDRKGELSVDLDSDVVRETVDSLKLLAQGHGAMLPEDGYPEGAMVDDGHANGRCGVGVRVQADESEEEVCLSSLECLRNQCFDLARKLNETQTSDRPVHHTLHHQLQMPTDQQMVHHLNRYDSCQQGAPGEPRSLERSYSDMVNLMKLEEQLSPASRGYPTSCSQEGDEDTTSVASDRSDETFDMAKGNLSLLEKAIALESERAKVMRDRMASEHTFPRRDHHHHHHRGHGEHSSRLSSAGEERKSRMHHDGLKRAYYPKDSSRGEKKESKCPTPGCDGTGHVTGLYPHHRSLSGCPHKDRVPPEILAMYENVLKCPTPGCSGRGHVNSNRNSHRRPMCFVKQLEIPQYGYKNNIPTSTPRSNLAKELEKYSKTSYDYSGYDNQHGGYGKRGPTGKSHHGRDTSPKGYDDSVSSLASSTCSKSSFDYTHDMEAAHMAATAILNLSTRCRELPHALGGKPQDLLTQSPVGDLDDSGAVDVAGQPGGPEGSGTVLTPLQPMSPQRQALLSSRCYQLSEADCWDLPVDYTKIKRLGDEQDHKEIIQCRRRAGGEQEESRRRARGEQEESKRRAGGEQEESKRRARGEQEESKRRAGGEQEESRRRARGEQEESKRRARGEQEESKRRAGGEQEESRGEQEESKRRARGEQEESRRRARGGGGQEESKRRAGGEQEESKRRGGGRRRAGGEQEESRRRARGEQEKSKRRAGGEQEESRRRAKRRAGGEQEESRRRAGGEQRRAGGRARGEQERGARGEQEESRRRARGEQEESRRRAGGEQEESRRRAGGEQEESRRRARGEQEESKRRAGGEQEESRREQEERSKRRAGRARGEQEESRRRAGGKQEESKRRVRGEQEESRKRAGGEQEESRRRARGEQEESRRRAGGEQEESRRRARGEQEESKRRAGGEQEESKRRAGGEQEESRRRAGGEQEESKRRARGDDELDPFQELLDEQRYPAEVTMPSPKHHKYPPCKESKKELITLSSCQMADKNIRGMMTTNAQELNLSGCPRAKKSGIKILHSKEDKDDQEPIKREYFREGPWSVLHFTSRSQQAESSKAGVSLQPAVAATSLPSTIIINSELIIKLNLSSAGERGPADARLIMISPKCHGEGRFGMREAERSVWELGRCHQQSQRCLSSSWLLLPWPGGLGGQEGGMSRDSGCPVPGCDGQGHVTGKYASHRSASGCPLAAKRQKDSYVNGSQFVWKSGKTDGMSCPTPGCDGSGHVSGSFLTHRSLSGCPRATSAMKKARMSSVEMLTIKQRASKGIENDEEIKQLDEEIKDLNESNNQVESDMIKLRTQITTMETNLKSIEEENKVIEQQNDSLLHELANLSQSLINSLANIQLPHMEPMNEQNFDTYVSTLTDMYTHQDQYQSPENKALLENIKQAVQGIQV</sequence>
<feature type="compositionally biased region" description="Basic residues" evidence="13">
    <location>
        <begin position="368"/>
        <end position="378"/>
    </location>
</feature>
<feature type="compositionally biased region" description="Basic and acidic residues" evidence="13">
    <location>
        <begin position="354"/>
        <end position="367"/>
    </location>
</feature>
<keyword evidence="4" id="KW-0677">Repeat</keyword>
<dbReference type="GO" id="GO:0005634">
    <property type="term" value="C:nucleus"/>
    <property type="evidence" value="ECO:0007669"/>
    <property type="project" value="UniProtKB-SubCell"/>
</dbReference>
<gene>
    <name evidence="15" type="ORF">D9C73_009664</name>
</gene>
<dbReference type="GO" id="GO:0000981">
    <property type="term" value="F:DNA-binding transcription factor activity, RNA polymerase II-specific"/>
    <property type="evidence" value="ECO:0007669"/>
    <property type="project" value="TreeGrafter"/>
</dbReference>
<dbReference type="PANTHER" id="PTHR10816:SF20">
    <property type="entry name" value="MYELIN TRANSCRIPTION FACTOR 1-LIKE PROTEIN"/>
    <property type="match status" value="1"/>
</dbReference>
<evidence type="ECO:0000256" key="10">
    <source>
        <dbReference type="ARBA" id="ARBA00023242"/>
    </source>
</evidence>
<evidence type="ECO:0000256" key="1">
    <source>
        <dbReference type="ARBA" id="ARBA00004123"/>
    </source>
</evidence>
<evidence type="ECO:0000256" key="13">
    <source>
        <dbReference type="SAM" id="MobiDB-lite"/>
    </source>
</evidence>
<dbReference type="GO" id="GO:0000978">
    <property type="term" value="F:RNA polymerase II cis-regulatory region sequence-specific DNA binding"/>
    <property type="evidence" value="ECO:0007669"/>
    <property type="project" value="TreeGrafter"/>
</dbReference>
<feature type="region of interest" description="Disordered" evidence="13">
    <location>
        <begin position="21"/>
        <end position="94"/>
    </location>
</feature>
<keyword evidence="6" id="KW-0862">Zinc</keyword>
<dbReference type="InterPro" id="IPR036060">
    <property type="entry name" value="Znf_C2H2C_sf"/>
</dbReference>
<feature type="domain" description="Myelin transcription factor 1" evidence="14">
    <location>
        <begin position="499"/>
        <end position="686"/>
    </location>
</feature>
<feature type="region of interest" description="Disordered" evidence="13">
    <location>
        <begin position="692"/>
        <end position="1095"/>
    </location>
</feature>
<keyword evidence="16" id="KW-1185">Reference proteome</keyword>
<reference evidence="15 16" key="1">
    <citation type="submission" date="2019-01" db="EMBL/GenBank/DDBJ databases">
        <title>Genome Assembly of Collichthys lucidus.</title>
        <authorList>
            <person name="Cai M."/>
            <person name="Xiao S."/>
        </authorList>
    </citation>
    <scope>NUCLEOTIDE SEQUENCE [LARGE SCALE GENOMIC DNA]</scope>
    <source>
        <strain evidence="15">JT15FE1705JMU</strain>
        <tissue evidence="15">Muscle</tissue>
    </source>
</reference>
<feature type="compositionally biased region" description="Basic and acidic residues" evidence="13">
    <location>
        <begin position="379"/>
        <end position="402"/>
    </location>
</feature>
<feature type="compositionally biased region" description="Basic and acidic residues" evidence="13">
    <location>
        <begin position="548"/>
        <end position="557"/>
    </location>
</feature>
<dbReference type="Pfam" id="PF01530">
    <property type="entry name" value="zf-C2HC"/>
    <property type="match status" value="3"/>
</dbReference>
<feature type="compositionally biased region" description="Acidic residues" evidence="13">
    <location>
        <begin position="41"/>
        <end position="52"/>
    </location>
</feature>
<dbReference type="PROSITE" id="PS51802">
    <property type="entry name" value="ZF_CCHHC"/>
    <property type="match status" value="4"/>
</dbReference>
<dbReference type="GO" id="GO:0008270">
    <property type="term" value="F:zinc ion binding"/>
    <property type="evidence" value="ECO:0007669"/>
    <property type="project" value="UniProtKB-KW"/>
</dbReference>
<protein>
    <submittedName>
        <fullName evidence="15">Myelin transcription factor 1-like protein</fullName>
    </submittedName>
</protein>
<feature type="compositionally biased region" description="Basic and acidic residues" evidence="13">
    <location>
        <begin position="832"/>
        <end position="862"/>
    </location>
</feature>
<organism evidence="15 16">
    <name type="scientific">Collichthys lucidus</name>
    <name type="common">Big head croaker</name>
    <name type="synonym">Sciaena lucida</name>
    <dbReference type="NCBI Taxonomy" id="240159"/>
    <lineage>
        <taxon>Eukaryota</taxon>
        <taxon>Metazoa</taxon>
        <taxon>Chordata</taxon>
        <taxon>Craniata</taxon>
        <taxon>Vertebrata</taxon>
        <taxon>Euteleostomi</taxon>
        <taxon>Actinopterygii</taxon>
        <taxon>Neopterygii</taxon>
        <taxon>Teleostei</taxon>
        <taxon>Neoteleostei</taxon>
        <taxon>Acanthomorphata</taxon>
        <taxon>Eupercaria</taxon>
        <taxon>Sciaenidae</taxon>
        <taxon>Collichthys</taxon>
    </lineage>
</organism>
<evidence type="ECO:0000256" key="12">
    <source>
        <dbReference type="SAM" id="Coils"/>
    </source>
</evidence>
<evidence type="ECO:0000256" key="4">
    <source>
        <dbReference type="ARBA" id="ARBA00022737"/>
    </source>
</evidence>
<keyword evidence="8" id="KW-0238">DNA-binding</keyword>
<name>A0A4U5UML6_COLLU</name>
<dbReference type="InterPro" id="IPR002515">
    <property type="entry name" value="Znf_C2H2C"/>
</dbReference>
<feature type="compositionally biased region" description="Acidic residues" evidence="13">
    <location>
        <begin position="135"/>
        <end position="147"/>
    </location>
</feature>
<dbReference type="STRING" id="240159.A0A4U5UML6"/>
<keyword evidence="3" id="KW-0479">Metal-binding</keyword>
<dbReference type="EMBL" id="CM014086">
    <property type="protein sequence ID" value="TKS76174.1"/>
    <property type="molecule type" value="Genomic_DNA"/>
</dbReference>
<proteinExistence type="inferred from homology"/>
<dbReference type="Proteomes" id="UP000298787">
    <property type="component" value="Chromosome 9"/>
</dbReference>
<feature type="compositionally biased region" description="Basic and acidic residues" evidence="13">
    <location>
        <begin position="692"/>
        <end position="799"/>
    </location>
</feature>
<dbReference type="PANTHER" id="PTHR10816">
    <property type="entry name" value="MYELIN TRANSCRIPTION FACTOR 1-RELATED"/>
    <property type="match status" value="1"/>
</dbReference>
<dbReference type="InterPro" id="IPR013681">
    <property type="entry name" value="Myelin_TF"/>
</dbReference>
<comment type="similarity">
    <text evidence="2">Belongs to the MYT1 family.</text>
</comment>
<evidence type="ECO:0000256" key="5">
    <source>
        <dbReference type="ARBA" id="ARBA00022771"/>
    </source>
</evidence>
<dbReference type="PROSITE" id="PS50890">
    <property type="entry name" value="PUA"/>
    <property type="match status" value="1"/>
</dbReference>
<evidence type="ECO:0000256" key="8">
    <source>
        <dbReference type="ARBA" id="ARBA00023125"/>
    </source>
</evidence>
<feature type="region of interest" description="Disordered" evidence="13">
    <location>
        <begin position="354"/>
        <end position="427"/>
    </location>
</feature>
<feature type="compositionally biased region" description="Basic and acidic residues" evidence="13">
    <location>
        <begin position="869"/>
        <end position="969"/>
    </location>
</feature>
<feature type="compositionally biased region" description="Basic and acidic residues" evidence="13">
    <location>
        <begin position="809"/>
        <end position="824"/>
    </location>
</feature>
<evidence type="ECO:0000256" key="11">
    <source>
        <dbReference type="PROSITE-ProRule" id="PRU01143"/>
    </source>
</evidence>
<comment type="subcellular location">
    <subcellularLocation>
        <location evidence="1">Nucleus</location>
    </subcellularLocation>
</comment>
<evidence type="ECO:0000256" key="6">
    <source>
        <dbReference type="ARBA" id="ARBA00022833"/>
    </source>
</evidence>